<dbReference type="EMBL" id="FMYQ01000019">
    <property type="protein sequence ID" value="SDD40794.1"/>
    <property type="molecule type" value="Genomic_DNA"/>
</dbReference>
<evidence type="ECO:0000313" key="2">
    <source>
        <dbReference type="Proteomes" id="UP000198908"/>
    </source>
</evidence>
<proteinExistence type="predicted"/>
<dbReference type="OrthoDB" id="8561916at2"/>
<dbReference type="AlphaFoldDB" id="A0A1G6UHR6"/>
<keyword evidence="2" id="KW-1185">Reference proteome</keyword>
<gene>
    <name evidence="1" type="ORF">SAMN05421548_11912</name>
</gene>
<name>A0A1G6UHR6_9BURK</name>
<dbReference type="Proteomes" id="UP000198908">
    <property type="component" value="Unassembled WGS sequence"/>
</dbReference>
<protein>
    <submittedName>
        <fullName evidence="1">Uncharacterized protein</fullName>
    </submittedName>
</protein>
<accession>A0A1G6UHR6</accession>
<reference evidence="2" key="1">
    <citation type="submission" date="2016-09" db="EMBL/GenBank/DDBJ databases">
        <authorList>
            <person name="Varghese N."/>
            <person name="Submissions S."/>
        </authorList>
    </citation>
    <scope>NUCLEOTIDE SEQUENCE [LARGE SCALE GENOMIC DNA]</scope>
    <source>
        <strain evidence="2">TNe-862</strain>
    </source>
</reference>
<evidence type="ECO:0000313" key="1">
    <source>
        <dbReference type="EMBL" id="SDD40794.1"/>
    </source>
</evidence>
<dbReference type="RefSeq" id="WP_092000081.1">
    <property type="nucleotide sequence ID" value="NZ_FMYQ01000019.1"/>
</dbReference>
<sequence>MARVISTARAATLLLDAFYFGEFNALKRMVDETVEDVMFLARGLELGLREEHQEYLTSFFTEYWKDGPHPEVPEVNKRPEFNRYKIRKYMDELYTNGPALPGDAKVSSLMKTSYVLDSGYVHGNCSQLMELYGGNPPAFHVSGVPHPTAGLAAGLSMIYSVAMALTTFATTSRAFGNAALTERLRARSVQLYQLGVAMQRTFQAWERSTHPTPTAS</sequence>
<organism evidence="1 2">
    <name type="scientific">Paraburkholderia lycopersici</name>
    <dbReference type="NCBI Taxonomy" id="416944"/>
    <lineage>
        <taxon>Bacteria</taxon>
        <taxon>Pseudomonadati</taxon>
        <taxon>Pseudomonadota</taxon>
        <taxon>Betaproteobacteria</taxon>
        <taxon>Burkholderiales</taxon>
        <taxon>Burkholderiaceae</taxon>
        <taxon>Paraburkholderia</taxon>
    </lineage>
</organism>